<reference evidence="1 2" key="1">
    <citation type="submission" date="2024-04" db="EMBL/GenBank/DDBJ databases">
        <authorList>
            <person name="Rising A."/>
            <person name="Reimegard J."/>
            <person name="Sonavane S."/>
            <person name="Akerstrom W."/>
            <person name="Nylinder S."/>
            <person name="Hedman E."/>
            <person name="Kallberg Y."/>
        </authorList>
    </citation>
    <scope>NUCLEOTIDE SEQUENCE [LARGE SCALE GENOMIC DNA]</scope>
</reference>
<organism evidence="1 2">
    <name type="scientific">Larinioides sclopetarius</name>
    <dbReference type="NCBI Taxonomy" id="280406"/>
    <lineage>
        <taxon>Eukaryota</taxon>
        <taxon>Metazoa</taxon>
        <taxon>Ecdysozoa</taxon>
        <taxon>Arthropoda</taxon>
        <taxon>Chelicerata</taxon>
        <taxon>Arachnida</taxon>
        <taxon>Araneae</taxon>
        <taxon>Araneomorphae</taxon>
        <taxon>Entelegynae</taxon>
        <taxon>Araneoidea</taxon>
        <taxon>Araneidae</taxon>
        <taxon>Larinioides</taxon>
    </lineage>
</organism>
<protein>
    <submittedName>
        <fullName evidence="1">Uncharacterized protein</fullName>
    </submittedName>
</protein>
<evidence type="ECO:0000313" key="1">
    <source>
        <dbReference type="EMBL" id="CAL1284057.1"/>
    </source>
</evidence>
<dbReference type="AlphaFoldDB" id="A0AAV2AK40"/>
<dbReference type="EMBL" id="CAXIEN010000175">
    <property type="protein sequence ID" value="CAL1284057.1"/>
    <property type="molecule type" value="Genomic_DNA"/>
</dbReference>
<keyword evidence="2" id="KW-1185">Reference proteome</keyword>
<proteinExistence type="predicted"/>
<gene>
    <name evidence="1" type="ORF">LARSCL_LOCUS12930</name>
</gene>
<accession>A0AAV2AK40</accession>
<name>A0AAV2AK40_9ARAC</name>
<dbReference type="Proteomes" id="UP001497382">
    <property type="component" value="Unassembled WGS sequence"/>
</dbReference>
<sequence length="81" mass="9692">MDREKRKLYAFSVEDEIKFKTIENIGTQSFAILEKTTRLQKDSPRWQTSNKDFFFRKTTKCIFCTLNVIKSKQHSCNNYES</sequence>
<evidence type="ECO:0000313" key="2">
    <source>
        <dbReference type="Proteomes" id="UP001497382"/>
    </source>
</evidence>
<comment type="caution">
    <text evidence="1">The sequence shown here is derived from an EMBL/GenBank/DDBJ whole genome shotgun (WGS) entry which is preliminary data.</text>
</comment>